<evidence type="ECO:0000259" key="2">
    <source>
        <dbReference type="SMART" id="SM01349"/>
    </source>
</evidence>
<dbReference type="InParanoid" id="A0A804MGB5"/>
<sequence length="308" mass="33437">MVSSAGGASSSLVKNEPYMRAVKIYLKSLDIQMEKQLAKTWRSTTDPELFSALRGRLYDSNKNLVMATLSTIGGLASAMGPSVEKSSKGILADVLKCLGDNKKHMRECTLTALDSLVAAAQLEKMDKSSEVRKAAESFMNEILRICGQEMVGRNLKELPSPTLAIVSERLKLSTVHEGFSESVKVVSTSMSLPSKAGLKNNKHGPNDRGSNVGKPVSQDKSSEVRKAAESFMNEILRICGQEMVGRNLKELPSPTLAIVSERLKLSTVHEGGVVHIWADWLAGRAKPGRHEPGQLHTQDSDIPANAEK</sequence>
<dbReference type="GO" id="GO:0007051">
    <property type="term" value="P:spindle organization"/>
    <property type="evidence" value="ECO:0007669"/>
    <property type="project" value="InterPro"/>
</dbReference>
<proteinExistence type="predicted"/>
<dbReference type="GO" id="GO:0046785">
    <property type="term" value="P:microtubule polymerization"/>
    <property type="evidence" value="ECO:0007669"/>
    <property type="project" value="InterPro"/>
</dbReference>
<reference evidence="3" key="2">
    <citation type="submission" date="2019-07" db="EMBL/GenBank/DDBJ databases">
        <authorList>
            <person name="Seetharam A."/>
            <person name="Woodhouse M."/>
            <person name="Cannon E."/>
        </authorList>
    </citation>
    <scope>NUCLEOTIDE SEQUENCE [LARGE SCALE GENOMIC DNA]</scope>
    <source>
        <strain evidence="3">cv. B73</strain>
    </source>
</reference>
<dbReference type="InterPro" id="IPR016024">
    <property type="entry name" value="ARM-type_fold"/>
</dbReference>
<reference evidence="3" key="3">
    <citation type="submission" date="2021-05" db="UniProtKB">
        <authorList>
            <consortium name="EnsemblPlants"/>
        </authorList>
    </citation>
    <scope>IDENTIFICATION</scope>
    <source>
        <strain evidence="3">cv. B73</strain>
    </source>
</reference>
<keyword evidence="4" id="KW-1185">Reference proteome</keyword>
<dbReference type="Gene3D" id="1.25.10.10">
    <property type="entry name" value="Leucine-rich Repeat Variant"/>
    <property type="match status" value="1"/>
</dbReference>
<feature type="region of interest" description="Disordered" evidence="1">
    <location>
        <begin position="287"/>
        <end position="308"/>
    </location>
</feature>
<name>A0A804MGB5_MAIZE</name>
<evidence type="ECO:0000313" key="3">
    <source>
        <dbReference type="EnsemblPlants" id="Zm00001eb083320_P001"/>
    </source>
</evidence>
<dbReference type="InterPro" id="IPR011989">
    <property type="entry name" value="ARM-like"/>
</dbReference>
<dbReference type="GO" id="GO:0051010">
    <property type="term" value="F:microtubule plus-end binding"/>
    <property type="evidence" value="ECO:0007669"/>
    <property type="project" value="InterPro"/>
</dbReference>
<protein>
    <recommendedName>
        <fullName evidence="2">TOG domain-containing protein</fullName>
    </recommendedName>
</protein>
<dbReference type="AlphaFoldDB" id="A0A804MGB5"/>
<dbReference type="InterPro" id="IPR034085">
    <property type="entry name" value="TOG"/>
</dbReference>
<dbReference type="GO" id="GO:0030951">
    <property type="term" value="P:establishment or maintenance of microtubule cytoskeleton polarity"/>
    <property type="evidence" value="ECO:0007669"/>
    <property type="project" value="InterPro"/>
</dbReference>
<dbReference type="EnsemblPlants" id="Zm00001eb083320_T001">
    <property type="protein sequence ID" value="Zm00001eb083320_P001"/>
    <property type="gene ID" value="Zm00001eb083320"/>
</dbReference>
<dbReference type="Gramene" id="Zm00001eb083320_T001">
    <property type="protein sequence ID" value="Zm00001eb083320_P001"/>
    <property type="gene ID" value="Zm00001eb083320"/>
</dbReference>
<evidence type="ECO:0000313" key="4">
    <source>
        <dbReference type="Proteomes" id="UP000007305"/>
    </source>
</evidence>
<evidence type="ECO:0000256" key="1">
    <source>
        <dbReference type="SAM" id="MobiDB-lite"/>
    </source>
</evidence>
<organism evidence="3 4">
    <name type="scientific">Zea mays</name>
    <name type="common">Maize</name>
    <dbReference type="NCBI Taxonomy" id="4577"/>
    <lineage>
        <taxon>Eukaryota</taxon>
        <taxon>Viridiplantae</taxon>
        <taxon>Streptophyta</taxon>
        <taxon>Embryophyta</taxon>
        <taxon>Tracheophyta</taxon>
        <taxon>Spermatophyta</taxon>
        <taxon>Magnoliopsida</taxon>
        <taxon>Liliopsida</taxon>
        <taxon>Poales</taxon>
        <taxon>Poaceae</taxon>
        <taxon>PACMAD clade</taxon>
        <taxon>Panicoideae</taxon>
        <taxon>Andropogonodae</taxon>
        <taxon>Andropogoneae</taxon>
        <taxon>Tripsacinae</taxon>
        <taxon>Zea</taxon>
    </lineage>
</organism>
<reference evidence="4" key="1">
    <citation type="submission" date="2015-12" db="EMBL/GenBank/DDBJ databases">
        <title>Update maize B73 reference genome by single molecule sequencing technologies.</title>
        <authorList>
            <consortium name="Maize Genome Sequencing Project"/>
            <person name="Ware D."/>
        </authorList>
    </citation>
    <scope>NUCLEOTIDE SEQUENCE [LARGE SCALE GENOMIC DNA]</scope>
    <source>
        <strain evidence="4">cv. B73</strain>
    </source>
</reference>
<dbReference type="PANTHER" id="PTHR12609">
    <property type="entry name" value="MICROTUBULE ASSOCIATED PROTEIN XMAP215"/>
    <property type="match status" value="1"/>
</dbReference>
<dbReference type="SMART" id="SM01349">
    <property type="entry name" value="TOG"/>
    <property type="match status" value="1"/>
</dbReference>
<dbReference type="InterPro" id="IPR045110">
    <property type="entry name" value="XMAP215"/>
</dbReference>
<dbReference type="GO" id="GO:0061863">
    <property type="term" value="F:microtubule plus end polymerase"/>
    <property type="evidence" value="ECO:0007669"/>
    <property type="project" value="InterPro"/>
</dbReference>
<dbReference type="Proteomes" id="UP000007305">
    <property type="component" value="Chromosome 2"/>
</dbReference>
<accession>A0A804MGB5</accession>
<feature type="domain" description="TOG" evidence="2">
    <location>
        <begin position="17"/>
        <end position="272"/>
    </location>
</feature>
<dbReference type="SUPFAM" id="SSF48371">
    <property type="entry name" value="ARM repeat"/>
    <property type="match status" value="1"/>
</dbReference>
<feature type="region of interest" description="Disordered" evidence="1">
    <location>
        <begin position="190"/>
        <end position="225"/>
    </location>
</feature>